<evidence type="ECO:0000256" key="3">
    <source>
        <dbReference type="ARBA" id="ARBA00022475"/>
    </source>
</evidence>
<dbReference type="InterPro" id="IPR000515">
    <property type="entry name" value="MetI-like"/>
</dbReference>
<accession>A0A5C8I4A4</accession>
<sequence>MRGLWLRNVWWVQRVALLPVHLFLFAIAVFFLVRLIPGDPVMIVAGGDDISAEQYAQIQDTLGLGGTLWEQLLTFLGRLVTLNLGRSPIDGLDVQEQIAWRLPATVEIAVIAMVLSVLSTFALTIFAMMKPRNWLARWVTFYARSAGAIPDFVLGVAGILIFYTVLQWAPAPIGRYDAGLRPAPRATGFPLLDAALSSDGILLASMAAHLWLPVLVLVVGSAPTIMKVLQRAIERAVADEATQFRIASGAPRRAVIASIMRRSMPAMVTMCGQLFGFLLGGAVIIEQLFSIPGMGQYAIQAVGRTDFLALQAFLLTVAAAVLVVFLLVDLTNMVLDPRRRPGVLAKGA</sequence>
<dbReference type="GO" id="GO:0005886">
    <property type="term" value="C:plasma membrane"/>
    <property type="evidence" value="ECO:0007669"/>
    <property type="project" value="UniProtKB-SubCell"/>
</dbReference>
<comment type="similarity">
    <text evidence="7">Belongs to the binding-protein-dependent transport system permease family.</text>
</comment>
<dbReference type="PANTHER" id="PTHR43163">
    <property type="entry name" value="DIPEPTIDE TRANSPORT SYSTEM PERMEASE PROTEIN DPPB-RELATED"/>
    <property type="match status" value="1"/>
</dbReference>
<feature type="transmembrane region" description="Helical" evidence="7">
    <location>
        <begin position="12"/>
        <end position="33"/>
    </location>
</feature>
<comment type="caution">
    <text evidence="9">The sequence shown here is derived from an EMBL/GenBank/DDBJ whole genome shotgun (WGS) entry which is preliminary data.</text>
</comment>
<protein>
    <submittedName>
        <fullName evidence="9">ABC transporter permease</fullName>
    </submittedName>
</protein>
<evidence type="ECO:0000313" key="9">
    <source>
        <dbReference type="EMBL" id="TXK12805.1"/>
    </source>
</evidence>
<dbReference type="Gene3D" id="1.10.3720.10">
    <property type="entry name" value="MetI-like"/>
    <property type="match status" value="1"/>
</dbReference>
<dbReference type="AlphaFoldDB" id="A0A5C8I4A4"/>
<keyword evidence="10" id="KW-1185">Reference proteome</keyword>
<organism evidence="9 10">
    <name type="scientific">Microbacterium hatanonis</name>
    <dbReference type="NCBI Taxonomy" id="404366"/>
    <lineage>
        <taxon>Bacteria</taxon>
        <taxon>Bacillati</taxon>
        <taxon>Actinomycetota</taxon>
        <taxon>Actinomycetes</taxon>
        <taxon>Micrococcales</taxon>
        <taxon>Microbacteriaceae</taxon>
        <taxon>Microbacterium</taxon>
    </lineage>
</organism>
<evidence type="ECO:0000256" key="7">
    <source>
        <dbReference type="RuleBase" id="RU363032"/>
    </source>
</evidence>
<keyword evidence="2 7" id="KW-0813">Transport</keyword>
<reference evidence="9 10" key="1">
    <citation type="submission" date="2019-08" db="EMBL/GenBank/DDBJ databases">
        <authorList>
            <person name="Dong K."/>
        </authorList>
    </citation>
    <scope>NUCLEOTIDE SEQUENCE [LARGE SCALE GENOMIC DNA]</scope>
    <source>
        <strain evidence="9 10">JCM14558</strain>
    </source>
</reference>
<keyword evidence="4 7" id="KW-0812">Transmembrane</keyword>
<dbReference type="Proteomes" id="UP000321034">
    <property type="component" value="Unassembled WGS sequence"/>
</dbReference>
<evidence type="ECO:0000256" key="6">
    <source>
        <dbReference type="ARBA" id="ARBA00023136"/>
    </source>
</evidence>
<feature type="domain" description="ABC transmembrane type-1" evidence="8">
    <location>
        <begin position="102"/>
        <end position="328"/>
    </location>
</feature>
<feature type="transmembrane region" description="Helical" evidence="7">
    <location>
        <begin position="141"/>
        <end position="166"/>
    </location>
</feature>
<dbReference type="InterPro" id="IPR045621">
    <property type="entry name" value="BPD_transp_1_N"/>
</dbReference>
<dbReference type="SUPFAM" id="SSF161098">
    <property type="entry name" value="MetI-like"/>
    <property type="match status" value="1"/>
</dbReference>
<feature type="transmembrane region" description="Helical" evidence="7">
    <location>
        <begin position="201"/>
        <end position="225"/>
    </location>
</feature>
<dbReference type="PANTHER" id="PTHR43163:SF6">
    <property type="entry name" value="DIPEPTIDE TRANSPORT SYSTEM PERMEASE PROTEIN DPPB-RELATED"/>
    <property type="match status" value="1"/>
</dbReference>
<dbReference type="GO" id="GO:0055085">
    <property type="term" value="P:transmembrane transport"/>
    <property type="evidence" value="ECO:0007669"/>
    <property type="project" value="InterPro"/>
</dbReference>
<dbReference type="EMBL" id="VRSV01000001">
    <property type="protein sequence ID" value="TXK12805.1"/>
    <property type="molecule type" value="Genomic_DNA"/>
</dbReference>
<gene>
    <name evidence="9" type="ORF">FVP77_04940</name>
</gene>
<dbReference type="PROSITE" id="PS50928">
    <property type="entry name" value="ABC_TM1"/>
    <property type="match status" value="1"/>
</dbReference>
<evidence type="ECO:0000313" key="10">
    <source>
        <dbReference type="Proteomes" id="UP000321034"/>
    </source>
</evidence>
<evidence type="ECO:0000256" key="1">
    <source>
        <dbReference type="ARBA" id="ARBA00004651"/>
    </source>
</evidence>
<feature type="transmembrane region" description="Helical" evidence="7">
    <location>
        <begin position="108"/>
        <end position="129"/>
    </location>
</feature>
<dbReference type="Pfam" id="PF00528">
    <property type="entry name" value="BPD_transp_1"/>
    <property type="match status" value="1"/>
</dbReference>
<comment type="subcellular location">
    <subcellularLocation>
        <location evidence="1 7">Cell membrane</location>
        <topology evidence="1 7">Multi-pass membrane protein</topology>
    </subcellularLocation>
</comment>
<dbReference type="InterPro" id="IPR035906">
    <property type="entry name" value="MetI-like_sf"/>
</dbReference>
<name>A0A5C8I4A4_9MICO</name>
<keyword evidence="3" id="KW-1003">Cell membrane</keyword>
<dbReference type="RefSeq" id="WP_147893511.1">
    <property type="nucleotide sequence ID" value="NZ_BAAANR010000001.1"/>
</dbReference>
<feature type="transmembrane region" description="Helical" evidence="7">
    <location>
        <begin position="309"/>
        <end position="330"/>
    </location>
</feature>
<dbReference type="Pfam" id="PF19300">
    <property type="entry name" value="BPD_transp_1_N"/>
    <property type="match status" value="1"/>
</dbReference>
<keyword evidence="5 7" id="KW-1133">Transmembrane helix</keyword>
<feature type="transmembrane region" description="Helical" evidence="7">
    <location>
        <begin position="266"/>
        <end position="289"/>
    </location>
</feature>
<proteinExistence type="inferred from homology"/>
<evidence type="ECO:0000256" key="5">
    <source>
        <dbReference type="ARBA" id="ARBA00022989"/>
    </source>
</evidence>
<dbReference type="OrthoDB" id="4695618at2"/>
<keyword evidence="6 7" id="KW-0472">Membrane</keyword>
<evidence type="ECO:0000256" key="4">
    <source>
        <dbReference type="ARBA" id="ARBA00022692"/>
    </source>
</evidence>
<evidence type="ECO:0000256" key="2">
    <source>
        <dbReference type="ARBA" id="ARBA00022448"/>
    </source>
</evidence>
<evidence type="ECO:0000259" key="8">
    <source>
        <dbReference type="PROSITE" id="PS50928"/>
    </source>
</evidence>